<protein>
    <submittedName>
        <fullName evidence="2">Uncharacterized protein</fullName>
    </submittedName>
</protein>
<accession>A0AAQ2T2Y2</accession>
<dbReference type="Proteomes" id="UP001163283">
    <property type="component" value="Chromosome"/>
</dbReference>
<organism evidence="2 3">
    <name type="scientific">Moraxella bovis</name>
    <dbReference type="NCBI Taxonomy" id="476"/>
    <lineage>
        <taxon>Bacteria</taxon>
        <taxon>Pseudomonadati</taxon>
        <taxon>Pseudomonadota</taxon>
        <taxon>Gammaproteobacteria</taxon>
        <taxon>Moraxellales</taxon>
        <taxon>Moraxellaceae</taxon>
        <taxon>Moraxella</taxon>
    </lineage>
</organism>
<reference evidence="2 3" key="1">
    <citation type="journal article" date="2022" name="BMC Microbiol.">
        <title>Whole genome sequencing of Moraxella bovis strains from North America reveals two genotypes with different genetic determinants.</title>
        <authorList>
            <person name="Wynn E.L."/>
            <person name="Hille M.M."/>
            <person name="Loy J.D."/>
            <person name="Schuller G."/>
            <person name="Kuhn K.L."/>
            <person name="Dickey A.M."/>
            <person name="Bono J.L."/>
            <person name="Clawson M.L."/>
        </authorList>
    </citation>
    <scope>NUCLEOTIDE SEQUENCE [LARGE SCALE GENOMIC DNA]</scope>
    <source>
        <strain evidence="1">SAM102599</strain>
        <strain evidence="2 3">SAM57978</strain>
    </source>
</reference>
<evidence type="ECO:0000313" key="2">
    <source>
        <dbReference type="EMBL" id="UZA52171.1"/>
    </source>
</evidence>
<evidence type="ECO:0000313" key="3">
    <source>
        <dbReference type="Proteomes" id="UP001163283"/>
    </source>
</evidence>
<evidence type="ECO:0000313" key="1">
    <source>
        <dbReference type="EMBL" id="UZA02632.1"/>
    </source>
</evidence>
<keyword evidence="4" id="KW-1185">Reference proteome</keyword>
<gene>
    <name evidence="1" type="ORF">LP092_11835</name>
    <name evidence="2" type="ORF">LP129_03185</name>
</gene>
<name>A0AAQ2T2Y2_MORBO</name>
<dbReference type="RefSeq" id="WP_162860343.1">
    <property type="nucleotide sequence ID" value="NZ_CP030241.1"/>
</dbReference>
<dbReference type="EMBL" id="CP087830">
    <property type="protein sequence ID" value="UZA02632.1"/>
    <property type="molecule type" value="Genomic_DNA"/>
</dbReference>
<evidence type="ECO:0000313" key="4">
    <source>
        <dbReference type="Proteomes" id="UP001163632"/>
    </source>
</evidence>
<dbReference type="AlphaFoldDB" id="A0AAQ2T2Y2"/>
<sequence length="52" mass="5703">MINNKQPNHAPNTKFDGVGLSWAKNKLAIIAPMPSVIALSSTKSKKMIPVWQ</sequence>
<dbReference type="EMBL" id="CP087781">
    <property type="protein sequence ID" value="UZA52171.1"/>
    <property type="molecule type" value="Genomic_DNA"/>
</dbReference>
<dbReference type="GeneID" id="77187766"/>
<proteinExistence type="predicted"/>
<dbReference type="Proteomes" id="UP001163632">
    <property type="component" value="Chromosome"/>
</dbReference>